<sequence length="77" mass="8562">MNHLHRQQIRAFGGEKAIRFHGIDAKPINEEKTVSYADIVAGMEEVITGGEIDVSLSDNEDVNSNDSFARDYEVVIV</sequence>
<protein>
    <submittedName>
        <fullName evidence="1">Uncharacterized protein</fullName>
    </submittedName>
</protein>
<organism evidence="1">
    <name type="scientific">viral metagenome</name>
    <dbReference type="NCBI Taxonomy" id="1070528"/>
    <lineage>
        <taxon>unclassified sequences</taxon>
        <taxon>metagenomes</taxon>
        <taxon>organismal metagenomes</taxon>
    </lineage>
</organism>
<reference evidence="1" key="1">
    <citation type="journal article" date="2020" name="Nature">
        <title>Giant virus diversity and host interactions through global metagenomics.</title>
        <authorList>
            <person name="Schulz F."/>
            <person name="Roux S."/>
            <person name="Paez-Espino D."/>
            <person name="Jungbluth S."/>
            <person name="Walsh D.A."/>
            <person name="Denef V.J."/>
            <person name="McMahon K.D."/>
            <person name="Konstantinidis K.T."/>
            <person name="Eloe-Fadrosh E.A."/>
            <person name="Kyrpides N.C."/>
            <person name="Woyke T."/>
        </authorList>
    </citation>
    <scope>NUCLEOTIDE SEQUENCE</scope>
    <source>
        <strain evidence="1">GVMAG-M-3300027833-19</strain>
    </source>
</reference>
<accession>A0A6C0LLB7</accession>
<dbReference type="EMBL" id="MN740509">
    <property type="protein sequence ID" value="QHU30491.1"/>
    <property type="molecule type" value="Genomic_DNA"/>
</dbReference>
<name>A0A6C0LLB7_9ZZZZ</name>
<dbReference type="AlphaFoldDB" id="A0A6C0LLB7"/>
<evidence type="ECO:0000313" key="1">
    <source>
        <dbReference type="EMBL" id="QHU30491.1"/>
    </source>
</evidence>
<proteinExistence type="predicted"/>